<organism evidence="1 2">
    <name type="scientific">Flagellimonas maritima</name>
    <dbReference type="NCBI Taxonomy" id="1383885"/>
    <lineage>
        <taxon>Bacteria</taxon>
        <taxon>Pseudomonadati</taxon>
        <taxon>Bacteroidota</taxon>
        <taxon>Flavobacteriia</taxon>
        <taxon>Flavobacteriales</taxon>
        <taxon>Flavobacteriaceae</taxon>
        <taxon>Flagellimonas</taxon>
    </lineage>
</organism>
<dbReference type="Proteomes" id="UP000248536">
    <property type="component" value="Chromosome"/>
</dbReference>
<evidence type="ECO:0000313" key="1">
    <source>
        <dbReference type="EMBL" id="AWX44799.1"/>
    </source>
</evidence>
<evidence type="ECO:0000313" key="2">
    <source>
        <dbReference type="Proteomes" id="UP000248536"/>
    </source>
</evidence>
<keyword evidence="2" id="KW-1185">Reference proteome</keyword>
<accession>A0A2Z4LSU7</accession>
<reference evidence="1 2" key="1">
    <citation type="submission" date="2018-06" db="EMBL/GenBank/DDBJ databases">
        <title>Spongiibacterium sp. HME9304 Genome sequencing and assembly.</title>
        <authorList>
            <person name="Kang H."/>
            <person name="Kim H."/>
            <person name="Joh K."/>
        </authorList>
    </citation>
    <scope>NUCLEOTIDE SEQUENCE [LARGE SCALE GENOMIC DNA]</scope>
    <source>
        <strain evidence="1 2">HME9304</strain>
    </source>
</reference>
<proteinExistence type="predicted"/>
<dbReference type="EMBL" id="CP030104">
    <property type="protein sequence ID" value="AWX44799.1"/>
    <property type="molecule type" value="Genomic_DNA"/>
</dbReference>
<sequence>MTNMKAINLEFRPYGNLGIKITEKAREFCKLYLGNSVTTVVVLRCQELQNEMFVMITPFNENINIGFFDISYVHIETFSPLNNKGLKCDASLYYSNGRLMLLDEMITNNDMI</sequence>
<dbReference type="KEGG" id="spon:HME9304_01804"/>
<name>A0A2Z4LSU7_9FLAO</name>
<protein>
    <submittedName>
        <fullName evidence="1">Uncharacterized protein</fullName>
    </submittedName>
</protein>
<dbReference type="AlphaFoldDB" id="A0A2Z4LSU7"/>
<gene>
    <name evidence="1" type="ORF">HME9304_01804</name>
</gene>